<organism evidence="1 2">
    <name type="scientific">Candidatus Zambryskibacteria bacterium RIFCSPLOWO2_02_FULL_44_12b</name>
    <dbReference type="NCBI Taxonomy" id="1802772"/>
    <lineage>
        <taxon>Bacteria</taxon>
        <taxon>Candidatus Zambryskiibacteriota</taxon>
    </lineage>
</organism>
<name>A0A1G2UNC3_9BACT</name>
<protein>
    <submittedName>
        <fullName evidence="1">Uncharacterized protein</fullName>
    </submittedName>
</protein>
<accession>A0A1G2UNC3</accession>
<reference evidence="1 2" key="1">
    <citation type="journal article" date="2016" name="Nat. Commun.">
        <title>Thousands of microbial genomes shed light on interconnected biogeochemical processes in an aquifer system.</title>
        <authorList>
            <person name="Anantharaman K."/>
            <person name="Brown C.T."/>
            <person name="Hug L.A."/>
            <person name="Sharon I."/>
            <person name="Castelle C.J."/>
            <person name="Probst A.J."/>
            <person name="Thomas B.C."/>
            <person name="Singh A."/>
            <person name="Wilkins M.J."/>
            <person name="Karaoz U."/>
            <person name="Brodie E.L."/>
            <person name="Williams K.H."/>
            <person name="Hubbard S.S."/>
            <person name="Banfield J.F."/>
        </authorList>
    </citation>
    <scope>NUCLEOTIDE SEQUENCE [LARGE SCALE GENOMIC DNA]</scope>
</reference>
<evidence type="ECO:0000313" key="2">
    <source>
        <dbReference type="Proteomes" id="UP000177202"/>
    </source>
</evidence>
<gene>
    <name evidence="1" type="ORF">A3H60_02115</name>
</gene>
<dbReference type="Proteomes" id="UP000177202">
    <property type="component" value="Unassembled WGS sequence"/>
</dbReference>
<sequence>MVIEEPSLVRAVDFYPTIIPINLATVDLPLTEKMQIIKEAEVELADTLTEEEKNLPMQAQGFYFVFRAV</sequence>
<comment type="caution">
    <text evidence="1">The sequence shown here is derived from an EMBL/GenBank/DDBJ whole genome shotgun (WGS) entry which is preliminary data.</text>
</comment>
<proteinExistence type="predicted"/>
<evidence type="ECO:0000313" key="1">
    <source>
        <dbReference type="EMBL" id="OHB10901.1"/>
    </source>
</evidence>
<dbReference type="AlphaFoldDB" id="A0A1G2UNC3"/>
<dbReference type="EMBL" id="MHWP01000004">
    <property type="protein sequence ID" value="OHB10901.1"/>
    <property type="molecule type" value="Genomic_DNA"/>
</dbReference>
<dbReference type="STRING" id="1802772.A3H60_02115"/>